<dbReference type="Gene3D" id="3.30.565.10">
    <property type="entry name" value="Histidine kinase-like ATPase, C-terminal domain"/>
    <property type="match status" value="1"/>
</dbReference>
<dbReference type="AlphaFoldDB" id="A0A9X2B2K5"/>
<keyword evidence="2" id="KW-1003">Cell membrane</keyword>
<dbReference type="GO" id="GO:0000155">
    <property type="term" value="F:phosphorelay sensor kinase activity"/>
    <property type="evidence" value="ECO:0007669"/>
    <property type="project" value="InterPro"/>
</dbReference>
<keyword evidence="8" id="KW-0418">Kinase</keyword>
<dbReference type="SUPFAM" id="SSF55874">
    <property type="entry name" value="ATPase domain of HSP90 chaperone/DNA topoisomerase II/histidine kinase"/>
    <property type="match status" value="1"/>
</dbReference>
<gene>
    <name evidence="8" type="ORF">MUG84_13050</name>
</gene>
<reference evidence="8" key="1">
    <citation type="submission" date="2022-04" db="EMBL/GenBank/DDBJ databases">
        <title>Paenibacillus mangrovi sp. nov., a novel endophytic bacterium isolated from bark of Kandelia candel.</title>
        <authorList>
            <person name="Tuo L."/>
        </authorList>
    </citation>
    <scope>NUCLEOTIDE SEQUENCE</scope>
    <source>
        <strain evidence="8">KQZ6P-2</strain>
    </source>
</reference>
<dbReference type="GO" id="GO:0005886">
    <property type="term" value="C:plasma membrane"/>
    <property type="evidence" value="ECO:0007669"/>
    <property type="project" value="UniProtKB-SubCell"/>
</dbReference>
<accession>A0A9X2B2K5</accession>
<feature type="domain" description="HAMP" evidence="7">
    <location>
        <begin position="309"/>
        <end position="361"/>
    </location>
</feature>
<feature type="transmembrane region" description="Helical" evidence="6">
    <location>
        <begin position="287"/>
        <end position="308"/>
    </location>
</feature>
<dbReference type="Pfam" id="PF00672">
    <property type="entry name" value="HAMP"/>
    <property type="match status" value="1"/>
</dbReference>
<dbReference type="Pfam" id="PF06580">
    <property type="entry name" value="His_kinase"/>
    <property type="match status" value="1"/>
</dbReference>
<organism evidence="8 9">
    <name type="scientific">Paenibacillus mangrovi</name>
    <dbReference type="NCBI Taxonomy" id="2931978"/>
    <lineage>
        <taxon>Bacteria</taxon>
        <taxon>Bacillati</taxon>
        <taxon>Bacillota</taxon>
        <taxon>Bacilli</taxon>
        <taxon>Bacillales</taxon>
        <taxon>Paenibacillaceae</taxon>
        <taxon>Paenibacillus</taxon>
    </lineage>
</organism>
<dbReference type="PANTHER" id="PTHR34220">
    <property type="entry name" value="SENSOR HISTIDINE KINASE YPDA"/>
    <property type="match status" value="1"/>
</dbReference>
<keyword evidence="6" id="KW-1133">Transmembrane helix</keyword>
<evidence type="ECO:0000256" key="5">
    <source>
        <dbReference type="ARBA" id="ARBA00023136"/>
    </source>
</evidence>
<evidence type="ECO:0000256" key="2">
    <source>
        <dbReference type="ARBA" id="ARBA00022475"/>
    </source>
</evidence>
<keyword evidence="3" id="KW-0597">Phosphoprotein</keyword>
<dbReference type="InterPro" id="IPR036890">
    <property type="entry name" value="HATPase_C_sf"/>
</dbReference>
<sequence length="582" mass="67293">MQVQRRRFTIYPKLLIAFLTAILPVYMLGIFLNQQVANSLREHILQSMQSNVKFYLTSLTDEIQRIDKFKQSLVVDEDLMTLGAVAPALSENELREAILRLEKKLSLFKDSSSYIADVTCYIPSIDKRIKPDNYADGVPVDELSQIRSKMKHQTSPLLWWNNKLLLYSLYPEYSFSDRPPAYLVEIEIDQDMIVKDLNNVIDQGQGGALLYFHNSNRYIVNHTIDGLTDELQKLVSREEGSNNYNEVLEHSGKRYLVSMQTSPEYEMTLAIYTPEALIMSDFDKFNALFWVLFMLSVIVIILFSYWIFKAIRNPLRKMVDAFHRVEQGDLSIRTSHDSHDEFRDLSDQFNNMAHQLQSLIQEVYEQQIRSQQSELKQLQSQINPHFLYNSFFILHQLIEFEDVDKAKEFVSYLGHYFQFITRDANSELLLGQEVKHAESYINIQTMRFGDRIQVMLDPIPIACESLYVPRLILQPIIENAYMHGLESKASQGILRISNSVENHSLYIRFEDNGISLTDDGLSQLTDKLAMTAKSGIETTGIVNVHRRLQIKFGSLSGLEVYRNDMGGLGVTMKIPLTKEDER</sequence>
<dbReference type="Proteomes" id="UP001139347">
    <property type="component" value="Unassembled WGS sequence"/>
</dbReference>
<dbReference type="InterPro" id="IPR010559">
    <property type="entry name" value="Sig_transdc_His_kin_internal"/>
</dbReference>
<dbReference type="RefSeq" id="WP_244725450.1">
    <property type="nucleotide sequence ID" value="NZ_JALIRP010000004.1"/>
</dbReference>
<comment type="caution">
    <text evidence="8">The sequence shown here is derived from an EMBL/GenBank/DDBJ whole genome shotgun (WGS) entry which is preliminary data.</text>
</comment>
<keyword evidence="9" id="KW-1185">Reference proteome</keyword>
<dbReference type="PANTHER" id="PTHR34220:SF7">
    <property type="entry name" value="SENSOR HISTIDINE KINASE YPDA"/>
    <property type="match status" value="1"/>
</dbReference>
<dbReference type="PROSITE" id="PS50885">
    <property type="entry name" value="HAMP"/>
    <property type="match status" value="1"/>
</dbReference>
<dbReference type="SUPFAM" id="SSF158472">
    <property type="entry name" value="HAMP domain-like"/>
    <property type="match status" value="1"/>
</dbReference>
<evidence type="ECO:0000256" key="1">
    <source>
        <dbReference type="ARBA" id="ARBA00004651"/>
    </source>
</evidence>
<name>A0A9X2B2K5_9BACL</name>
<keyword evidence="5 6" id="KW-0472">Membrane</keyword>
<keyword evidence="6" id="KW-0812">Transmembrane</keyword>
<evidence type="ECO:0000313" key="8">
    <source>
        <dbReference type="EMBL" id="MCJ8012659.1"/>
    </source>
</evidence>
<keyword evidence="4" id="KW-0808">Transferase</keyword>
<dbReference type="EMBL" id="JALIRP010000004">
    <property type="protein sequence ID" value="MCJ8012659.1"/>
    <property type="molecule type" value="Genomic_DNA"/>
</dbReference>
<proteinExistence type="predicted"/>
<evidence type="ECO:0000256" key="4">
    <source>
        <dbReference type="ARBA" id="ARBA00022679"/>
    </source>
</evidence>
<evidence type="ECO:0000256" key="3">
    <source>
        <dbReference type="ARBA" id="ARBA00022553"/>
    </source>
</evidence>
<dbReference type="Gene3D" id="6.10.340.10">
    <property type="match status" value="1"/>
</dbReference>
<feature type="transmembrane region" description="Helical" evidence="6">
    <location>
        <begin position="12"/>
        <end position="32"/>
    </location>
</feature>
<protein>
    <submittedName>
        <fullName evidence="8">Histidine kinase</fullName>
    </submittedName>
</protein>
<dbReference type="CDD" id="cd06225">
    <property type="entry name" value="HAMP"/>
    <property type="match status" value="1"/>
</dbReference>
<evidence type="ECO:0000259" key="7">
    <source>
        <dbReference type="PROSITE" id="PS50885"/>
    </source>
</evidence>
<dbReference type="InterPro" id="IPR050640">
    <property type="entry name" value="Bact_2-comp_sensor_kinase"/>
</dbReference>
<dbReference type="InterPro" id="IPR003660">
    <property type="entry name" value="HAMP_dom"/>
</dbReference>
<dbReference type="SMART" id="SM00304">
    <property type="entry name" value="HAMP"/>
    <property type="match status" value="1"/>
</dbReference>
<comment type="subcellular location">
    <subcellularLocation>
        <location evidence="1">Cell membrane</location>
        <topology evidence="1">Multi-pass membrane protein</topology>
    </subcellularLocation>
</comment>
<evidence type="ECO:0000313" key="9">
    <source>
        <dbReference type="Proteomes" id="UP001139347"/>
    </source>
</evidence>
<evidence type="ECO:0000256" key="6">
    <source>
        <dbReference type="SAM" id="Phobius"/>
    </source>
</evidence>